<keyword evidence="1" id="KW-0812">Transmembrane</keyword>
<evidence type="ECO:0000313" key="4">
    <source>
        <dbReference type="EMBL" id="OGZ43619.1"/>
    </source>
</evidence>
<comment type="caution">
    <text evidence="4">The sequence shown here is derived from an EMBL/GenBank/DDBJ whole genome shotgun (WGS) entry which is preliminary data.</text>
</comment>
<dbReference type="EMBL" id="MHNL01000032">
    <property type="protein sequence ID" value="OGZ43619.1"/>
    <property type="molecule type" value="Genomic_DNA"/>
</dbReference>
<feature type="chain" id="PRO_5009582931" description="Right handed beta helix domain-containing protein" evidence="2">
    <location>
        <begin position="27"/>
        <end position="524"/>
    </location>
</feature>
<dbReference type="Proteomes" id="UP000177785">
    <property type="component" value="Unassembled WGS sequence"/>
</dbReference>
<dbReference type="SMART" id="SM00710">
    <property type="entry name" value="PbH1"/>
    <property type="match status" value="4"/>
</dbReference>
<feature type="signal peptide" evidence="2">
    <location>
        <begin position="1"/>
        <end position="26"/>
    </location>
</feature>
<keyword evidence="2" id="KW-0732">Signal</keyword>
<name>A0A1G2FZY3_9BACT</name>
<accession>A0A1G2FZY3</accession>
<organism evidence="4 5">
    <name type="scientific">Candidatus Ryanbacteria bacterium RIFCSPHIGHO2_01_FULL_48_27</name>
    <dbReference type="NCBI Taxonomy" id="1802115"/>
    <lineage>
        <taxon>Bacteria</taxon>
        <taxon>Candidatus Ryaniibacteriota</taxon>
    </lineage>
</organism>
<dbReference type="AlphaFoldDB" id="A0A1G2FZY3"/>
<sequence>MQQARRYRSFYIGIAAGAMFFSLAFAVSAKQCGGAVACACGDTVAGTYEMSTDLSGCYATGLVVGSNATLDCKGHRITSGGAANDNYGLYLRSTRSATVKNCIVEGFGDGVVLRQARANTLLNVESRNNIRYGVNEIQNSSQNRFERNFFFKNGQIGVRIASGSGEADLYIQNKIYSNKLEGVYLLEARGGTFEKNSIESVTSAGLYVQDSHHWLFSENTFKTSPVVVTGSSNKNMFAQNIFTNARLKFLPYLKDKPVRVPFNNVVRGGEMRNPGDCVEADKAPKNSIESNVVQVCNKPFVVTFPDEETSAPSGLDVRSYLTRVASSTVDAINGFFGYIAVQTRGIGPRIRGSVAYVRALPGRAFARLTTELSSVRTIPDRALTKTKSALGYLGGLPGRAYRAVSSALSYAVRAPSEAASSARSRLGEGISWVGKKIAQGYHALLGVPAKLYVELAYAVRYLAQVPLYLWGATKAGIAALAAVQAYPIPSWLWWLRLGVLAAACASFGRFGFIFTNWVRAYRSA</sequence>
<evidence type="ECO:0000256" key="2">
    <source>
        <dbReference type="SAM" id="SignalP"/>
    </source>
</evidence>
<dbReference type="InterPro" id="IPR006626">
    <property type="entry name" value="PbH1"/>
</dbReference>
<keyword evidence="1" id="KW-0472">Membrane</keyword>
<keyword evidence="1" id="KW-1133">Transmembrane helix</keyword>
<dbReference type="STRING" id="1802115.A2756_04915"/>
<dbReference type="SUPFAM" id="SSF51126">
    <property type="entry name" value="Pectin lyase-like"/>
    <property type="match status" value="1"/>
</dbReference>
<evidence type="ECO:0000313" key="5">
    <source>
        <dbReference type="Proteomes" id="UP000177785"/>
    </source>
</evidence>
<dbReference type="InterPro" id="IPR011050">
    <property type="entry name" value="Pectin_lyase_fold/virulence"/>
</dbReference>
<proteinExistence type="predicted"/>
<feature type="domain" description="Right handed beta helix" evidence="3">
    <location>
        <begin position="54"/>
        <end position="187"/>
    </location>
</feature>
<dbReference type="InterPro" id="IPR039448">
    <property type="entry name" value="Beta_helix"/>
</dbReference>
<reference evidence="4 5" key="1">
    <citation type="journal article" date="2016" name="Nat. Commun.">
        <title>Thousands of microbial genomes shed light on interconnected biogeochemical processes in an aquifer system.</title>
        <authorList>
            <person name="Anantharaman K."/>
            <person name="Brown C.T."/>
            <person name="Hug L.A."/>
            <person name="Sharon I."/>
            <person name="Castelle C.J."/>
            <person name="Probst A.J."/>
            <person name="Thomas B.C."/>
            <person name="Singh A."/>
            <person name="Wilkins M.J."/>
            <person name="Karaoz U."/>
            <person name="Brodie E.L."/>
            <person name="Williams K.H."/>
            <person name="Hubbard S.S."/>
            <person name="Banfield J.F."/>
        </authorList>
    </citation>
    <scope>NUCLEOTIDE SEQUENCE [LARGE SCALE GENOMIC DNA]</scope>
</reference>
<dbReference type="Gene3D" id="2.160.20.10">
    <property type="entry name" value="Single-stranded right-handed beta-helix, Pectin lyase-like"/>
    <property type="match status" value="1"/>
</dbReference>
<feature type="transmembrane region" description="Helical" evidence="1">
    <location>
        <begin position="491"/>
        <end position="512"/>
    </location>
</feature>
<protein>
    <recommendedName>
        <fullName evidence="3">Right handed beta helix domain-containing protein</fullName>
    </recommendedName>
</protein>
<dbReference type="Pfam" id="PF13229">
    <property type="entry name" value="Beta_helix"/>
    <property type="match status" value="1"/>
</dbReference>
<evidence type="ECO:0000256" key="1">
    <source>
        <dbReference type="SAM" id="Phobius"/>
    </source>
</evidence>
<evidence type="ECO:0000259" key="3">
    <source>
        <dbReference type="Pfam" id="PF13229"/>
    </source>
</evidence>
<gene>
    <name evidence="4" type="ORF">A2756_04915</name>
</gene>
<dbReference type="InterPro" id="IPR012334">
    <property type="entry name" value="Pectin_lyas_fold"/>
</dbReference>